<dbReference type="PROSITE" id="PS51682">
    <property type="entry name" value="SAM_OMT_I"/>
    <property type="match status" value="1"/>
</dbReference>
<dbReference type="InterPro" id="IPR029063">
    <property type="entry name" value="SAM-dependent_MTases_sf"/>
</dbReference>
<proteinExistence type="predicted"/>
<keyword evidence="1 4" id="KW-0489">Methyltransferase</keyword>
<protein>
    <submittedName>
        <fullName evidence="4">Putative O-methyltransferase YrrM</fullName>
    </submittedName>
</protein>
<evidence type="ECO:0000313" key="5">
    <source>
        <dbReference type="Proteomes" id="UP000292685"/>
    </source>
</evidence>
<reference evidence="4 5" key="1">
    <citation type="submission" date="2019-02" db="EMBL/GenBank/DDBJ databases">
        <title>Sequencing the genomes of 1000 actinobacteria strains.</title>
        <authorList>
            <person name="Klenk H.-P."/>
        </authorList>
    </citation>
    <scope>NUCLEOTIDE SEQUENCE [LARGE SCALE GENOMIC DNA]</scope>
    <source>
        <strain evidence="4 5">DSM 17364</strain>
    </source>
</reference>
<evidence type="ECO:0000313" key="4">
    <source>
        <dbReference type="EMBL" id="RZU60961.1"/>
    </source>
</evidence>
<comment type="caution">
    <text evidence="4">The sequence shown here is derived from an EMBL/GenBank/DDBJ whole genome shotgun (WGS) entry which is preliminary data.</text>
</comment>
<gene>
    <name evidence="4" type="ORF">EV380_0516</name>
</gene>
<dbReference type="OrthoDB" id="9799672at2"/>
<dbReference type="Pfam" id="PF01596">
    <property type="entry name" value="Methyltransf_3"/>
    <property type="match status" value="1"/>
</dbReference>
<evidence type="ECO:0000256" key="1">
    <source>
        <dbReference type="ARBA" id="ARBA00022603"/>
    </source>
</evidence>
<dbReference type="GO" id="GO:0008171">
    <property type="term" value="F:O-methyltransferase activity"/>
    <property type="evidence" value="ECO:0007669"/>
    <property type="project" value="InterPro"/>
</dbReference>
<dbReference type="RefSeq" id="WP_130449138.1">
    <property type="nucleotide sequence ID" value="NZ_SHLA01000001.1"/>
</dbReference>
<evidence type="ECO:0000256" key="3">
    <source>
        <dbReference type="ARBA" id="ARBA00022691"/>
    </source>
</evidence>
<dbReference type="GO" id="GO:0032259">
    <property type="term" value="P:methylation"/>
    <property type="evidence" value="ECO:0007669"/>
    <property type="project" value="UniProtKB-KW"/>
</dbReference>
<dbReference type="Gene3D" id="3.40.50.150">
    <property type="entry name" value="Vaccinia Virus protein VP39"/>
    <property type="match status" value="1"/>
</dbReference>
<sequence length="244" mass="25747">MTLDATEKTTADSPEATVPVNRYASAQAWRDVDAYFTAELVNEDSALVTARESGARTTMPNAEVAANQGALLGLITQIAGAKRVLEFGTLAGYSTVWFARAVGNGGRVVTFELEEQNALIARENLDRAGIGDRVEVVVGSAAESAASLIDADAEPFDLVFIDADKPSNPKYLAAALALTRPGAVIIIDNVVRDGAVVQADSDDPRVQGVRTVAQDIAAHPDLDATAIQTVGEKGWDGLIIARRR</sequence>
<keyword evidence="3" id="KW-0949">S-adenosyl-L-methionine</keyword>
<accession>A0A4Q8ABC7</accession>
<dbReference type="SUPFAM" id="SSF53335">
    <property type="entry name" value="S-adenosyl-L-methionine-dependent methyltransferases"/>
    <property type="match status" value="1"/>
</dbReference>
<evidence type="ECO:0000256" key="2">
    <source>
        <dbReference type="ARBA" id="ARBA00022679"/>
    </source>
</evidence>
<dbReference type="Proteomes" id="UP000292685">
    <property type="component" value="Unassembled WGS sequence"/>
</dbReference>
<dbReference type="EMBL" id="SHLA01000001">
    <property type="protein sequence ID" value="RZU60961.1"/>
    <property type="molecule type" value="Genomic_DNA"/>
</dbReference>
<dbReference type="InterPro" id="IPR002935">
    <property type="entry name" value="SAM_O-MeTrfase"/>
</dbReference>
<organism evidence="4 5">
    <name type="scientific">Zhihengliuella halotolerans</name>
    <dbReference type="NCBI Taxonomy" id="370736"/>
    <lineage>
        <taxon>Bacteria</taxon>
        <taxon>Bacillati</taxon>
        <taxon>Actinomycetota</taxon>
        <taxon>Actinomycetes</taxon>
        <taxon>Micrococcales</taxon>
        <taxon>Micrococcaceae</taxon>
        <taxon>Zhihengliuella</taxon>
    </lineage>
</organism>
<dbReference type="PANTHER" id="PTHR10509:SF14">
    <property type="entry name" value="CAFFEOYL-COA O-METHYLTRANSFERASE 3-RELATED"/>
    <property type="match status" value="1"/>
</dbReference>
<dbReference type="GO" id="GO:0008757">
    <property type="term" value="F:S-adenosylmethionine-dependent methyltransferase activity"/>
    <property type="evidence" value="ECO:0007669"/>
    <property type="project" value="TreeGrafter"/>
</dbReference>
<keyword evidence="2 4" id="KW-0808">Transferase</keyword>
<dbReference type="AlphaFoldDB" id="A0A4Q8ABC7"/>
<dbReference type="InterPro" id="IPR050362">
    <property type="entry name" value="Cation-dep_OMT"/>
</dbReference>
<name>A0A4Q8ABC7_9MICC</name>
<dbReference type="PANTHER" id="PTHR10509">
    <property type="entry name" value="O-METHYLTRANSFERASE-RELATED"/>
    <property type="match status" value="1"/>
</dbReference>
<keyword evidence="5" id="KW-1185">Reference proteome</keyword>